<evidence type="ECO:0000313" key="2">
    <source>
        <dbReference type="EMBL" id="OTF78928.1"/>
    </source>
</evidence>
<gene>
    <name evidence="2" type="ORF">BLA29_010339</name>
</gene>
<name>A0A1Y3BGC7_EURMA</name>
<dbReference type="InterPro" id="IPR013783">
    <property type="entry name" value="Ig-like_fold"/>
</dbReference>
<dbReference type="CDD" id="cd00096">
    <property type="entry name" value="Ig"/>
    <property type="match status" value="1"/>
</dbReference>
<sequence length="90" mass="10262">MESESILNISHVILCNLLQGSQPVYFEWNKNGNIIDNHTTNWKIDSTDNFSMLTIPRLGQYDSAIYKCIARNSFGYDSTATKLRVQGLFV</sequence>
<evidence type="ECO:0000259" key="1">
    <source>
        <dbReference type="PROSITE" id="PS50835"/>
    </source>
</evidence>
<accession>A0A1Y3BGC7</accession>
<dbReference type="Pfam" id="PF07679">
    <property type="entry name" value="I-set"/>
    <property type="match status" value="1"/>
</dbReference>
<dbReference type="InterPro" id="IPR013098">
    <property type="entry name" value="Ig_I-set"/>
</dbReference>
<dbReference type="AlphaFoldDB" id="A0A1Y3BGC7"/>
<dbReference type="Gene3D" id="2.60.40.10">
    <property type="entry name" value="Immunoglobulins"/>
    <property type="match status" value="1"/>
</dbReference>
<dbReference type="EMBL" id="MUJZ01025672">
    <property type="protein sequence ID" value="OTF78928.1"/>
    <property type="molecule type" value="Genomic_DNA"/>
</dbReference>
<organism evidence="2 3">
    <name type="scientific">Euroglyphus maynei</name>
    <name type="common">Mayne's house dust mite</name>
    <dbReference type="NCBI Taxonomy" id="6958"/>
    <lineage>
        <taxon>Eukaryota</taxon>
        <taxon>Metazoa</taxon>
        <taxon>Ecdysozoa</taxon>
        <taxon>Arthropoda</taxon>
        <taxon>Chelicerata</taxon>
        <taxon>Arachnida</taxon>
        <taxon>Acari</taxon>
        <taxon>Acariformes</taxon>
        <taxon>Sarcoptiformes</taxon>
        <taxon>Astigmata</taxon>
        <taxon>Psoroptidia</taxon>
        <taxon>Analgoidea</taxon>
        <taxon>Pyroglyphidae</taxon>
        <taxon>Pyroglyphinae</taxon>
        <taxon>Euroglyphus</taxon>
    </lineage>
</organism>
<dbReference type="OrthoDB" id="6085115at2759"/>
<proteinExistence type="predicted"/>
<protein>
    <recommendedName>
        <fullName evidence="1">Ig-like domain-containing protein</fullName>
    </recommendedName>
</protein>
<dbReference type="SUPFAM" id="SSF48726">
    <property type="entry name" value="Immunoglobulin"/>
    <property type="match status" value="1"/>
</dbReference>
<reference evidence="2 3" key="1">
    <citation type="submission" date="2017-03" db="EMBL/GenBank/DDBJ databases">
        <title>Genome Survey of Euroglyphus maynei.</title>
        <authorList>
            <person name="Arlian L.G."/>
            <person name="Morgan M.S."/>
            <person name="Rider S.D."/>
        </authorList>
    </citation>
    <scope>NUCLEOTIDE SEQUENCE [LARGE SCALE GENOMIC DNA]</scope>
    <source>
        <strain evidence="2">Arlian Lab</strain>
        <tissue evidence="2">Whole body</tissue>
    </source>
</reference>
<dbReference type="InterPro" id="IPR007110">
    <property type="entry name" value="Ig-like_dom"/>
</dbReference>
<evidence type="ECO:0000313" key="3">
    <source>
        <dbReference type="Proteomes" id="UP000194236"/>
    </source>
</evidence>
<dbReference type="InterPro" id="IPR036179">
    <property type="entry name" value="Ig-like_dom_sf"/>
</dbReference>
<keyword evidence="3" id="KW-1185">Reference proteome</keyword>
<comment type="caution">
    <text evidence="2">The sequence shown here is derived from an EMBL/GenBank/DDBJ whole genome shotgun (WGS) entry which is preliminary data.</text>
</comment>
<feature type="domain" description="Ig-like" evidence="1">
    <location>
        <begin position="1"/>
        <end position="86"/>
    </location>
</feature>
<dbReference type="PROSITE" id="PS50835">
    <property type="entry name" value="IG_LIKE"/>
    <property type="match status" value="1"/>
</dbReference>
<dbReference type="Proteomes" id="UP000194236">
    <property type="component" value="Unassembled WGS sequence"/>
</dbReference>